<dbReference type="HOGENOM" id="CLU_324957_0_0_1"/>
<protein>
    <recommendedName>
        <fullName evidence="8">Rhodopsin domain-containing protein</fullName>
    </recommendedName>
</protein>
<dbReference type="GO" id="GO:0020037">
    <property type="term" value="F:heme binding"/>
    <property type="evidence" value="ECO:0007669"/>
    <property type="project" value="InterPro"/>
</dbReference>
<organism evidence="9 10">
    <name type="scientific">Fusarium oxysporum NRRL 32931</name>
    <dbReference type="NCBI Taxonomy" id="660029"/>
    <lineage>
        <taxon>Eukaryota</taxon>
        <taxon>Fungi</taxon>
        <taxon>Dikarya</taxon>
        <taxon>Ascomycota</taxon>
        <taxon>Pezizomycotina</taxon>
        <taxon>Sordariomycetes</taxon>
        <taxon>Hypocreomycetidae</taxon>
        <taxon>Hypocreales</taxon>
        <taxon>Nectriaceae</taxon>
        <taxon>Fusarium</taxon>
        <taxon>Fusarium oxysporum species complex</taxon>
    </lineage>
</organism>
<dbReference type="CDD" id="cd11058">
    <property type="entry name" value="CYP60B-like"/>
    <property type="match status" value="1"/>
</dbReference>
<dbReference type="EMBL" id="JH717845">
    <property type="protein sequence ID" value="EWY85902.1"/>
    <property type="molecule type" value="Genomic_DNA"/>
</dbReference>
<feature type="transmembrane region" description="Helical" evidence="7">
    <location>
        <begin position="126"/>
        <end position="148"/>
    </location>
</feature>
<evidence type="ECO:0000313" key="10">
    <source>
        <dbReference type="Proteomes" id="UP000030753"/>
    </source>
</evidence>
<dbReference type="InterPro" id="IPR017972">
    <property type="entry name" value="Cyt_P450_CS"/>
</dbReference>
<comment type="similarity">
    <text evidence="2">Belongs to the cytochrome P450 family.</text>
</comment>
<dbReference type="InterPro" id="IPR050121">
    <property type="entry name" value="Cytochrome_P450_monoxygenase"/>
</dbReference>
<evidence type="ECO:0000256" key="4">
    <source>
        <dbReference type="ARBA" id="ARBA00022723"/>
    </source>
</evidence>
<feature type="transmembrane region" description="Helical" evidence="7">
    <location>
        <begin position="20"/>
        <end position="42"/>
    </location>
</feature>
<dbReference type="GO" id="GO:0016705">
    <property type="term" value="F:oxidoreductase activity, acting on paired donors, with incorporation or reduction of molecular oxygen"/>
    <property type="evidence" value="ECO:0007669"/>
    <property type="project" value="InterPro"/>
</dbReference>
<dbReference type="PRINTS" id="PR00463">
    <property type="entry name" value="EP450I"/>
</dbReference>
<sequence>MHPTQEVITDTNKSPLIKVLTLMFLVIFLLSCSVRIGTKIVITKTLSVDDIFTIAATALAIGQSIATIIGCDNGLGKPASRLDSSEIDIIFKSQYAANTMFIASVFCCKVSCTVCLRMISRESQRWIVLGFEAVIGGWGASALIINLFQCELPTPWIYANDKRCIDRTAFWTYYSITNITTDIGIIIVFCETVLKIQIPWSKKIFAISVFGSRILLIPAIAVQIYLSNKAFSSTDLTFAYWEAAISLQLVQCLSIVTVCVPSFRPLFNSLESGQIRIDDLRRQGKSSSSSYPSDMPQYSGYRSSQISTFGTILRTTKSAEEATLIVTIPTVIIYRLYFHPLAEVPDRKIHAITGFLTQWKSHITGTWLREAAQLHRQYGPIVRIGPNHIAVDGSIGWPQVYGHQPGKADDAALVEQQSVILQYIDLLMKQLTQRAESGELIDIVTWVNLTTFDIIGDLTFSESFGGLKSGGYHPWVQNFFDGIRGEGMMRLMDRYLLLKPFILAIGYRHILESMESAEMSMGKAKARVALGEQPFEGRRDFVTYMLRRGKDGVTAMSETELLVNSSIVIGAGSETTATALSGAFFYIGTHPQVYCSLVDEIRGAFTDASDITLKSTAQLQYLHACIEETLRIYPPAAETPPRVCPGATISGKYIPKGTVFTVYQWATFRNPSNFADPDSFQAERWLPKTHALYDEKYAGDKRAVFKPFSYGERDCIGKNLAYAELRVILSHILFKFDFELKPGQSDWHEKQTSFLVWDKDPLNITLKLRQDEASIS</sequence>
<dbReference type="InterPro" id="IPR036396">
    <property type="entry name" value="Cyt_P450_sf"/>
</dbReference>
<dbReference type="Gene3D" id="1.10.630.10">
    <property type="entry name" value="Cytochrome P450"/>
    <property type="match status" value="1"/>
</dbReference>
<dbReference type="Pfam" id="PF20684">
    <property type="entry name" value="Fung_rhodopsin"/>
    <property type="match status" value="1"/>
</dbReference>
<feature type="transmembrane region" description="Helical" evidence="7">
    <location>
        <begin position="204"/>
        <end position="226"/>
    </location>
</feature>
<keyword evidence="7" id="KW-1133">Transmembrane helix</keyword>
<reference evidence="9 10" key="1">
    <citation type="submission" date="2011-06" db="EMBL/GenBank/DDBJ databases">
        <title>The Genome Sequence of Fusarium oxysporum FOSC 3-a.</title>
        <authorList>
            <consortium name="The Broad Institute Genome Sequencing Platform"/>
            <person name="Ma L.-J."/>
            <person name="Gale L.R."/>
            <person name="Schwartz D.C."/>
            <person name="Zhou S."/>
            <person name="Corby-Kistler H."/>
            <person name="Young S.K."/>
            <person name="Zeng Q."/>
            <person name="Gargeya S."/>
            <person name="Fitzgerald M."/>
            <person name="Haas B."/>
            <person name="Abouelleil A."/>
            <person name="Alvarado L."/>
            <person name="Arachchi H.M."/>
            <person name="Berlin A."/>
            <person name="Brown A."/>
            <person name="Chapman S.B."/>
            <person name="Chen Z."/>
            <person name="Dunbar C."/>
            <person name="Freedman E."/>
            <person name="Gearin G."/>
            <person name="Gellesch M."/>
            <person name="Goldberg J."/>
            <person name="Griggs A."/>
            <person name="Gujja S."/>
            <person name="Heiman D."/>
            <person name="Howarth C."/>
            <person name="Larson L."/>
            <person name="Lui A."/>
            <person name="MacDonald P.J.P."/>
            <person name="Mehta T."/>
            <person name="Montmayeur A."/>
            <person name="Murphy C."/>
            <person name="Neiman D."/>
            <person name="Pearson M."/>
            <person name="Priest M."/>
            <person name="Roberts A."/>
            <person name="Saif S."/>
            <person name="Shea T."/>
            <person name="Shenoy N."/>
            <person name="Sisk P."/>
            <person name="Stolte C."/>
            <person name="Sykes S."/>
            <person name="Wortman J."/>
            <person name="Nusbaum C."/>
            <person name="Birren B."/>
        </authorList>
    </citation>
    <scope>NUCLEOTIDE SEQUENCE [LARGE SCALE GENOMIC DNA]</scope>
    <source>
        <strain evidence="10">FOSC 3-a</strain>
    </source>
</reference>
<keyword evidence="7" id="KW-0812">Transmembrane</keyword>
<dbReference type="GO" id="GO:0004497">
    <property type="term" value="F:monooxygenase activity"/>
    <property type="evidence" value="ECO:0007669"/>
    <property type="project" value="InterPro"/>
</dbReference>
<evidence type="ECO:0000313" key="9">
    <source>
        <dbReference type="EMBL" id="EWY85902.1"/>
    </source>
</evidence>
<evidence type="ECO:0000259" key="8">
    <source>
        <dbReference type="Pfam" id="PF20684"/>
    </source>
</evidence>
<evidence type="ECO:0000256" key="7">
    <source>
        <dbReference type="SAM" id="Phobius"/>
    </source>
</evidence>
<dbReference type="Proteomes" id="UP000030753">
    <property type="component" value="Unassembled WGS sequence"/>
</dbReference>
<dbReference type="InterPro" id="IPR002401">
    <property type="entry name" value="Cyt_P450_E_grp-I"/>
</dbReference>
<keyword evidence="5 6" id="KW-0408">Iron</keyword>
<proteinExistence type="inferred from homology"/>
<dbReference type="PRINTS" id="PR00385">
    <property type="entry name" value="P450"/>
</dbReference>
<feature type="transmembrane region" description="Helical" evidence="7">
    <location>
        <begin position="168"/>
        <end position="192"/>
    </location>
</feature>
<evidence type="ECO:0000256" key="1">
    <source>
        <dbReference type="ARBA" id="ARBA00001971"/>
    </source>
</evidence>
<feature type="domain" description="Rhodopsin" evidence="8">
    <location>
        <begin position="34"/>
        <end position="268"/>
    </location>
</feature>
<dbReference type="OrthoDB" id="1470350at2759"/>
<comment type="cofactor">
    <cofactor evidence="1 6">
        <name>heme</name>
        <dbReference type="ChEBI" id="CHEBI:30413"/>
    </cofactor>
</comment>
<name>W9HUB5_FUSOX</name>
<gene>
    <name evidence="9" type="ORF">FOYG_10571</name>
</gene>
<keyword evidence="3 6" id="KW-0349">Heme</keyword>
<feature type="binding site" description="axial binding residue" evidence="6">
    <location>
        <position position="715"/>
    </location>
    <ligand>
        <name>heme</name>
        <dbReference type="ChEBI" id="CHEBI:30413"/>
    </ligand>
    <ligandPart>
        <name>Fe</name>
        <dbReference type="ChEBI" id="CHEBI:18248"/>
    </ligandPart>
</feature>
<keyword evidence="4 6" id="KW-0479">Metal-binding</keyword>
<dbReference type="InterPro" id="IPR049326">
    <property type="entry name" value="Rhodopsin_dom_fungi"/>
</dbReference>
<dbReference type="PANTHER" id="PTHR24305">
    <property type="entry name" value="CYTOCHROME P450"/>
    <property type="match status" value="1"/>
</dbReference>
<evidence type="ECO:0000256" key="2">
    <source>
        <dbReference type="ARBA" id="ARBA00010617"/>
    </source>
</evidence>
<dbReference type="InterPro" id="IPR001128">
    <property type="entry name" value="Cyt_P450"/>
</dbReference>
<dbReference type="SUPFAM" id="SSF48264">
    <property type="entry name" value="Cytochrome P450"/>
    <property type="match status" value="1"/>
</dbReference>
<dbReference type="GO" id="GO:0005506">
    <property type="term" value="F:iron ion binding"/>
    <property type="evidence" value="ECO:0007669"/>
    <property type="project" value="InterPro"/>
</dbReference>
<evidence type="ECO:0000256" key="6">
    <source>
        <dbReference type="PIRSR" id="PIRSR602401-1"/>
    </source>
</evidence>
<evidence type="ECO:0000256" key="5">
    <source>
        <dbReference type="ARBA" id="ARBA00023004"/>
    </source>
</evidence>
<dbReference type="Pfam" id="PF00067">
    <property type="entry name" value="p450"/>
    <property type="match status" value="1"/>
</dbReference>
<accession>W9HUB5</accession>
<dbReference type="AlphaFoldDB" id="W9HUB5"/>
<keyword evidence="7" id="KW-0472">Membrane</keyword>
<dbReference type="PROSITE" id="PS00086">
    <property type="entry name" value="CYTOCHROME_P450"/>
    <property type="match status" value="1"/>
</dbReference>
<evidence type="ECO:0000256" key="3">
    <source>
        <dbReference type="ARBA" id="ARBA00022617"/>
    </source>
</evidence>
<dbReference type="PANTHER" id="PTHR24305:SF210">
    <property type="entry name" value="CYTOCHROME P450 MONOOXYGENASE ASQL-RELATED"/>
    <property type="match status" value="1"/>
</dbReference>